<dbReference type="EMBL" id="OV170221">
    <property type="protein sequence ID" value="CAH0713817.1"/>
    <property type="molecule type" value="Genomic_DNA"/>
</dbReference>
<evidence type="ECO:0000259" key="4">
    <source>
        <dbReference type="PROSITE" id="PS00623"/>
    </source>
</evidence>
<dbReference type="InterPro" id="IPR000172">
    <property type="entry name" value="GMC_OxRdtase_N"/>
</dbReference>
<gene>
    <name evidence="6" type="ORF">BINO364_LOCUS928</name>
</gene>
<dbReference type="GO" id="GO:0016614">
    <property type="term" value="F:oxidoreductase activity, acting on CH-OH group of donors"/>
    <property type="evidence" value="ECO:0007669"/>
    <property type="project" value="InterPro"/>
</dbReference>
<dbReference type="Gene3D" id="3.50.50.60">
    <property type="entry name" value="FAD/NAD(P)-binding domain"/>
    <property type="match status" value="1"/>
</dbReference>
<protein>
    <recommendedName>
        <fullName evidence="4 5">Glucose-methanol-choline oxidoreductase N-terminal domain-containing protein</fullName>
    </recommendedName>
</protein>
<organism evidence="6 7">
    <name type="scientific">Brenthis ino</name>
    <name type="common">lesser marbled fritillary</name>
    <dbReference type="NCBI Taxonomy" id="405034"/>
    <lineage>
        <taxon>Eukaryota</taxon>
        <taxon>Metazoa</taxon>
        <taxon>Ecdysozoa</taxon>
        <taxon>Arthropoda</taxon>
        <taxon>Hexapoda</taxon>
        <taxon>Insecta</taxon>
        <taxon>Pterygota</taxon>
        <taxon>Neoptera</taxon>
        <taxon>Endopterygota</taxon>
        <taxon>Lepidoptera</taxon>
        <taxon>Glossata</taxon>
        <taxon>Ditrysia</taxon>
        <taxon>Papilionoidea</taxon>
        <taxon>Nymphalidae</taxon>
        <taxon>Heliconiinae</taxon>
        <taxon>Argynnini</taxon>
        <taxon>Brenthis</taxon>
    </lineage>
</organism>
<dbReference type="Proteomes" id="UP000838878">
    <property type="component" value="Chromosome 1"/>
</dbReference>
<dbReference type="OrthoDB" id="269227at2759"/>
<dbReference type="InterPro" id="IPR036188">
    <property type="entry name" value="FAD/NAD-bd_sf"/>
</dbReference>
<dbReference type="SUPFAM" id="SSF54373">
    <property type="entry name" value="FAD-linked reductases, C-terminal domain"/>
    <property type="match status" value="1"/>
</dbReference>
<proteinExistence type="inferred from homology"/>
<accession>A0A8J9VLY1</accession>
<evidence type="ECO:0000313" key="7">
    <source>
        <dbReference type="Proteomes" id="UP000838878"/>
    </source>
</evidence>
<evidence type="ECO:0000256" key="1">
    <source>
        <dbReference type="ARBA" id="ARBA00010790"/>
    </source>
</evidence>
<sequence>MASNGLSLRPVISSTRILFGLLPGMGAMIFLRMVIHLYRPDIEDAENRVRDHPVEQLYKCYDFIVIGAGSAGSVVASRLSENPDWNILLIEAGQEENVLSEVPALFPALQTSSIDWQFVTEPSNGFCLSMVGNRCKWPRGKVLGGSSTLNAMLYIRGNKKDYDKWAMLGNEGWAYKDILQYFLKAEDMRIPEYQNNPYHAVGGPISIEYFGYQQPITNKILEAGEELGYKILDVNGEFQTGFTRSQATLRNGLRCSTAKGYLRPASKRSNLHITVHSLVEKILIDENKKAYGVKFTKHGKSRIIRASREIILSAGAIQSPQLLMLSGIGDIKELKEHGIYPIAHLPGVGKNLQDHVAMGGHSFLFDNPYTNGTDYCFNLYTVSSLDSLIDFSINKKGPLYSMMEAEAMAFVNSKYQDPAEDYPDIQFFIAPTADNMDGGLFGKRANGLSDETYAELYEDILYDSSFSIVPLLLRPKSRGYIKLRDSNPLSPPLIYPNYYVDQEDMLRMIDGAKIAQSLIEQPALKKLNARPNANRNPGCSKHPLMSDEHLECQARHHSLTIYHPVGTCAMGHANNLQAVVDPRLRVYGISNLRVVDGSIMPTIVSGNTNAPIIMIGEKAADMIKEDWGEAAHTFVKCTSESVLRNDEVESIENNKLRHAGETQSTLDIFAEISNLFPSLQNDLFRKDKKLNNNDQDLNINSIPAKSEKIKESLSLNSVHNPKLNSFRINNMYNPDLHFYNHNSNNPNPFLKPYPYFISDQGTEHLNFRVSQSTLNGNNRFHNTANPNIKVDNKLTHSDITHDKKPKIQESQFHHERFSQYHKKCRTWLYHNGMNYEVEF</sequence>
<dbReference type="PANTHER" id="PTHR11552">
    <property type="entry name" value="GLUCOSE-METHANOL-CHOLINE GMC OXIDOREDUCTASE"/>
    <property type="match status" value="1"/>
</dbReference>
<feature type="domain" description="Glucose-methanol-choline oxidoreductase N-terminal" evidence="4">
    <location>
        <begin position="140"/>
        <end position="163"/>
    </location>
</feature>
<dbReference type="Gene3D" id="3.30.560.10">
    <property type="entry name" value="Glucose Oxidase, domain 3"/>
    <property type="match status" value="1"/>
</dbReference>
<keyword evidence="2" id="KW-0274">FAD</keyword>
<feature type="transmembrane region" description="Helical" evidence="3">
    <location>
        <begin position="17"/>
        <end position="38"/>
    </location>
</feature>
<keyword evidence="7" id="KW-1185">Reference proteome</keyword>
<dbReference type="SUPFAM" id="SSF51905">
    <property type="entry name" value="FAD/NAD(P)-binding domain"/>
    <property type="match status" value="1"/>
</dbReference>
<keyword evidence="3" id="KW-0812">Transmembrane</keyword>
<evidence type="ECO:0000259" key="5">
    <source>
        <dbReference type="PROSITE" id="PS00624"/>
    </source>
</evidence>
<dbReference type="PANTHER" id="PTHR11552:SF186">
    <property type="entry name" value="GLUCOSE-METHANOL-CHOLINE OXIDOREDUCTASE N-TERMINAL DOMAIN-CONTAINING PROTEIN"/>
    <property type="match status" value="1"/>
</dbReference>
<dbReference type="InterPro" id="IPR007867">
    <property type="entry name" value="GMC_OxRtase_C"/>
</dbReference>
<dbReference type="PROSITE" id="PS00624">
    <property type="entry name" value="GMC_OXRED_2"/>
    <property type="match status" value="1"/>
</dbReference>
<reference evidence="6" key="1">
    <citation type="submission" date="2021-12" db="EMBL/GenBank/DDBJ databases">
        <authorList>
            <person name="Martin H S."/>
        </authorList>
    </citation>
    <scope>NUCLEOTIDE SEQUENCE</scope>
</reference>
<name>A0A8J9VLY1_9NEOP</name>
<keyword evidence="3" id="KW-1133">Transmembrane helix</keyword>
<feature type="non-terminal residue" evidence="6">
    <location>
        <position position="839"/>
    </location>
</feature>
<feature type="domain" description="Glucose-methanol-choline oxidoreductase N-terminal" evidence="5">
    <location>
        <begin position="315"/>
        <end position="329"/>
    </location>
</feature>
<keyword evidence="3" id="KW-0472">Membrane</keyword>
<dbReference type="PROSITE" id="PS00623">
    <property type="entry name" value="GMC_OXRED_1"/>
    <property type="match status" value="1"/>
</dbReference>
<dbReference type="Pfam" id="PF05199">
    <property type="entry name" value="GMC_oxred_C"/>
    <property type="match status" value="1"/>
</dbReference>
<dbReference type="InterPro" id="IPR012132">
    <property type="entry name" value="GMC_OxRdtase"/>
</dbReference>
<dbReference type="AlphaFoldDB" id="A0A8J9VLY1"/>
<keyword evidence="2" id="KW-0285">Flavoprotein</keyword>
<evidence type="ECO:0000256" key="2">
    <source>
        <dbReference type="RuleBase" id="RU003968"/>
    </source>
</evidence>
<dbReference type="GO" id="GO:0050660">
    <property type="term" value="F:flavin adenine dinucleotide binding"/>
    <property type="evidence" value="ECO:0007669"/>
    <property type="project" value="InterPro"/>
</dbReference>
<evidence type="ECO:0000256" key="3">
    <source>
        <dbReference type="SAM" id="Phobius"/>
    </source>
</evidence>
<dbReference type="Pfam" id="PF00732">
    <property type="entry name" value="GMC_oxred_N"/>
    <property type="match status" value="1"/>
</dbReference>
<evidence type="ECO:0000313" key="6">
    <source>
        <dbReference type="EMBL" id="CAH0713817.1"/>
    </source>
</evidence>
<comment type="similarity">
    <text evidence="1 2">Belongs to the GMC oxidoreductase family.</text>
</comment>